<proteinExistence type="predicted"/>
<sequence>MNVNRVMGAKDGRFYHPPMGNFMYQNVGGGMDNNPIKSADSMLRTFIRYAAERSNGEMAAQQVRQYIDSLLRGTLDVHSFIKKIDDLFGNTMQQPKLTSYLEKALPHVRTAIAKGQLGHLLLPPNLPPGDWNYTSNFPDFPRTNDEPVYFLSGAHNTTAPMMPMNRQLNQRPFDVPVSLRSISRNIDVAGSSFNFVNPPNRAVPSAERMDFSTNRPNNFSAPSFERPKTPTFRAEPLVSNTIIPPPIAPVIPPPPKKNEIELAKQHFFVDPTIFAQILTDSGLKVDEKVQNEILDHLTNILKVRIQKIFESLDFVMKGRRLPPPGNMEIIRDPLKELRILDRFYRREEESRLGDFYEQNSAEAKAANKKLEEERRREDVNAAAMAALGRRPAIKEKTPDRPVNVRITVNDLIDVFEMDSYISRTDFYKKLLIYPNCVKYRRFGI</sequence>
<organism evidence="1 2">
    <name type="scientific">Panagrolaimus sp. JU765</name>
    <dbReference type="NCBI Taxonomy" id="591449"/>
    <lineage>
        <taxon>Eukaryota</taxon>
        <taxon>Metazoa</taxon>
        <taxon>Ecdysozoa</taxon>
        <taxon>Nematoda</taxon>
        <taxon>Chromadorea</taxon>
        <taxon>Rhabditida</taxon>
        <taxon>Tylenchina</taxon>
        <taxon>Panagrolaimomorpha</taxon>
        <taxon>Panagrolaimoidea</taxon>
        <taxon>Panagrolaimidae</taxon>
        <taxon>Panagrolaimus</taxon>
    </lineage>
</organism>
<name>A0AC34QDJ5_9BILA</name>
<accession>A0AC34QDJ5</accession>
<dbReference type="Proteomes" id="UP000887576">
    <property type="component" value="Unplaced"/>
</dbReference>
<evidence type="ECO:0000313" key="2">
    <source>
        <dbReference type="WBParaSite" id="JU765_v2.g15178.t1"/>
    </source>
</evidence>
<evidence type="ECO:0000313" key="1">
    <source>
        <dbReference type="Proteomes" id="UP000887576"/>
    </source>
</evidence>
<dbReference type="WBParaSite" id="JU765_v2.g15178.t1">
    <property type="protein sequence ID" value="JU765_v2.g15178.t1"/>
    <property type="gene ID" value="JU765_v2.g15178"/>
</dbReference>
<reference evidence="2" key="1">
    <citation type="submission" date="2022-11" db="UniProtKB">
        <authorList>
            <consortium name="WormBaseParasite"/>
        </authorList>
    </citation>
    <scope>IDENTIFICATION</scope>
</reference>
<protein>
    <submittedName>
        <fullName evidence="2">TAFH domain-containing protein</fullName>
    </submittedName>
</protein>